<protein>
    <submittedName>
        <fullName evidence="2">Uncharacterized protein</fullName>
    </submittedName>
</protein>
<dbReference type="EMBL" id="BMQQ01000018">
    <property type="protein sequence ID" value="GGT46169.1"/>
    <property type="molecule type" value="Genomic_DNA"/>
</dbReference>
<dbReference type="Proteomes" id="UP000619486">
    <property type="component" value="Unassembled WGS sequence"/>
</dbReference>
<proteinExistence type="predicted"/>
<name>A0A918HAL0_9ACTN</name>
<sequence>MCLVVGLVGLVGLRPSVQGSSVEAGQRAPGHLAGVVRRETQHAQHHLGQVGGSLVTVEVWAREPQLHQGQQGAAQGGQGDGRIDGGEAAGGYAHLGPGTGYVHSAYQVTDLDALAAGGEYLAERGYRRSWGIGRHIQGSQLFDYWRDADHFMLEHFADGDRFSCDIEPGWAPMSASGLAQWGPPVTRDFLGAAPRPPGSARSWRRCAATTNSTRPASWA</sequence>
<evidence type="ECO:0000256" key="1">
    <source>
        <dbReference type="SAM" id="MobiDB-lite"/>
    </source>
</evidence>
<dbReference type="InterPro" id="IPR029068">
    <property type="entry name" value="Glyas_Bleomycin-R_OHBP_Dase"/>
</dbReference>
<organism evidence="2 3">
    <name type="scientific">Streptomyces purpureus</name>
    <dbReference type="NCBI Taxonomy" id="1951"/>
    <lineage>
        <taxon>Bacteria</taxon>
        <taxon>Bacillati</taxon>
        <taxon>Actinomycetota</taxon>
        <taxon>Actinomycetes</taxon>
        <taxon>Kitasatosporales</taxon>
        <taxon>Streptomycetaceae</taxon>
        <taxon>Streptomyces</taxon>
    </lineage>
</organism>
<feature type="compositionally biased region" description="Polar residues" evidence="1">
    <location>
        <begin position="208"/>
        <end position="219"/>
    </location>
</feature>
<dbReference type="SUPFAM" id="SSF54593">
    <property type="entry name" value="Glyoxalase/Bleomycin resistance protein/Dihydroxybiphenyl dioxygenase"/>
    <property type="match status" value="1"/>
</dbReference>
<dbReference type="Gene3D" id="3.10.180.10">
    <property type="entry name" value="2,3-Dihydroxybiphenyl 1,2-Dioxygenase, domain 1"/>
    <property type="match status" value="1"/>
</dbReference>
<evidence type="ECO:0000313" key="3">
    <source>
        <dbReference type="Proteomes" id="UP000619486"/>
    </source>
</evidence>
<feature type="region of interest" description="Disordered" evidence="1">
    <location>
        <begin position="66"/>
        <end position="89"/>
    </location>
</feature>
<comment type="caution">
    <text evidence="2">The sequence shown here is derived from an EMBL/GenBank/DDBJ whole genome shotgun (WGS) entry which is preliminary data.</text>
</comment>
<accession>A0A918HAL0</accession>
<reference evidence="2" key="1">
    <citation type="journal article" date="2014" name="Int. J. Syst. Evol. Microbiol.">
        <title>Complete genome sequence of Corynebacterium casei LMG S-19264T (=DSM 44701T), isolated from a smear-ripened cheese.</title>
        <authorList>
            <consortium name="US DOE Joint Genome Institute (JGI-PGF)"/>
            <person name="Walter F."/>
            <person name="Albersmeier A."/>
            <person name="Kalinowski J."/>
            <person name="Ruckert C."/>
        </authorList>
    </citation>
    <scope>NUCLEOTIDE SEQUENCE</scope>
    <source>
        <strain evidence="2">JCM 3172</strain>
    </source>
</reference>
<feature type="region of interest" description="Disordered" evidence="1">
    <location>
        <begin position="191"/>
        <end position="219"/>
    </location>
</feature>
<gene>
    <name evidence="2" type="ORF">GCM10014713_45140</name>
</gene>
<evidence type="ECO:0000313" key="2">
    <source>
        <dbReference type="EMBL" id="GGT46169.1"/>
    </source>
</evidence>
<reference evidence="2" key="2">
    <citation type="submission" date="2020-09" db="EMBL/GenBank/DDBJ databases">
        <authorList>
            <person name="Sun Q."/>
            <person name="Ohkuma M."/>
        </authorList>
    </citation>
    <scope>NUCLEOTIDE SEQUENCE</scope>
    <source>
        <strain evidence="2">JCM 3172</strain>
    </source>
</reference>
<dbReference type="AlphaFoldDB" id="A0A918HAL0"/>
<keyword evidence="3" id="KW-1185">Reference proteome</keyword>